<dbReference type="AlphaFoldDB" id="A0A0L0EZY2"/>
<protein>
    <submittedName>
        <fullName evidence="2">Uncharacterized protein</fullName>
    </submittedName>
</protein>
<evidence type="ECO:0000256" key="1">
    <source>
        <dbReference type="SAM" id="MobiDB-lite"/>
    </source>
</evidence>
<feature type="compositionally biased region" description="Basic and acidic residues" evidence="1">
    <location>
        <begin position="7"/>
        <end position="17"/>
    </location>
</feature>
<dbReference type="RefSeq" id="XP_014143904.1">
    <property type="nucleotide sequence ID" value="XM_014288429.1"/>
</dbReference>
<dbReference type="Gene3D" id="3.40.50.1820">
    <property type="entry name" value="alpha/beta hydrolase"/>
    <property type="match status" value="1"/>
</dbReference>
<dbReference type="EMBL" id="KQ252506">
    <property type="protein sequence ID" value="KNC70002.1"/>
    <property type="molecule type" value="Genomic_DNA"/>
</dbReference>
<proteinExistence type="predicted"/>
<organism evidence="2 3">
    <name type="scientific">Sphaeroforma arctica JP610</name>
    <dbReference type="NCBI Taxonomy" id="667725"/>
    <lineage>
        <taxon>Eukaryota</taxon>
        <taxon>Ichthyosporea</taxon>
        <taxon>Ichthyophonida</taxon>
        <taxon>Sphaeroforma</taxon>
    </lineage>
</organism>
<dbReference type="Proteomes" id="UP000054560">
    <property type="component" value="Unassembled WGS sequence"/>
</dbReference>
<reference evidence="2 3" key="1">
    <citation type="submission" date="2011-02" db="EMBL/GenBank/DDBJ databases">
        <title>The Genome Sequence of Sphaeroforma arctica JP610.</title>
        <authorList>
            <consortium name="The Broad Institute Genome Sequencing Platform"/>
            <person name="Russ C."/>
            <person name="Cuomo C."/>
            <person name="Young S.K."/>
            <person name="Zeng Q."/>
            <person name="Gargeya S."/>
            <person name="Alvarado L."/>
            <person name="Berlin A."/>
            <person name="Chapman S.B."/>
            <person name="Chen Z."/>
            <person name="Freedman E."/>
            <person name="Gellesch M."/>
            <person name="Goldberg J."/>
            <person name="Griggs A."/>
            <person name="Gujja S."/>
            <person name="Heilman E."/>
            <person name="Heiman D."/>
            <person name="Howarth C."/>
            <person name="Mehta T."/>
            <person name="Neiman D."/>
            <person name="Pearson M."/>
            <person name="Roberts A."/>
            <person name="Saif S."/>
            <person name="Shea T."/>
            <person name="Shenoy N."/>
            <person name="Sisk P."/>
            <person name="Stolte C."/>
            <person name="Sykes S."/>
            <person name="White J."/>
            <person name="Yandava C."/>
            <person name="Burger G."/>
            <person name="Gray M.W."/>
            <person name="Holland P.W.H."/>
            <person name="King N."/>
            <person name="Lang F.B.F."/>
            <person name="Roger A.J."/>
            <person name="Ruiz-Trillo I."/>
            <person name="Haas B."/>
            <person name="Nusbaum C."/>
            <person name="Birren B."/>
        </authorList>
    </citation>
    <scope>NUCLEOTIDE SEQUENCE [LARGE SCALE GENOMIC DNA]</scope>
    <source>
        <strain evidence="2 3">JP610</strain>
    </source>
</reference>
<accession>A0A0L0EZY2</accession>
<evidence type="ECO:0000313" key="3">
    <source>
        <dbReference type="Proteomes" id="UP000054560"/>
    </source>
</evidence>
<keyword evidence="3" id="KW-1185">Reference proteome</keyword>
<gene>
    <name evidence="2" type="ORF">SARC_17480</name>
</gene>
<dbReference type="GeneID" id="25917984"/>
<dbReference type="SUPFAM" id="SSF53474">
    <property type="entry name" value="alpha/beta-Hydrolases"/>
    <property type="match status" value="1"/>
</dbReference>
<sequence length="82" mass="9046">MPGDARALYKDAKDSKNNGESQNSSPKKKWPVLINPAGHTPLSYRADGKKVPGTNYQGLILNWVRKGYIVFAYDPPGQGERS</sequence>
<name>A0A0L0EZY2_9EUKA</name>
<feature type="non-terminal residue" evidence="2">
    <location>
        <position position="82"/>
    </location>
</feature>
<evidence type="ECO:0000313" key="2">
    <source>
        <dbReference type="EMBL" id="KNC70002.1"/>
    </source>
</evidence>
<feature type="region of interest" description="Disordered" evidence="1">
    <location>
        <begin position="1"/>
        <end position="36"/>
    </location>
</feature>
<dbReference type="InterPro" id="IPR029058">
    <property type="entry name" value="AB_hydrolase_fold"/>
</dbReference>